<organism evidence="1 2">
    <name type="scientific">Candidatus Curtissbacteria bacterium RIFCSPLOWO2_01_FULL_37_9</name>
    <dbReference type="NCBI Taxonomy" id="1797724"/>
    <lineage>
        <taxon>Bacteria</taxon>
        <taxon>Candidatus Curtissiibacteriota</taxon>
    </lineage>
</organism>
<sequence>MYNVFACFFLTAFPPPILTSSLFSIIHTRLEERILAGRQNKSPRQTRWASVYQTQFLISKI</sequence>
<reference evidence="1 2" key="1">
    <citation type="journal article" date="2016" name="Nat. Commun.">
        <title>Thousands of microbial genomes shed light on interconnected biogeochemical processes in an aquifer system.</title>
        <authorList>
            <person name="Anantharaman K."/>
            <person name="Brown C.T."/>
            <person name="Hug L.A."/>
            <person name="Sharon I."/>
            <person name="Castelle C.J."/>
            <person name="Probst A.J."/>
            <person name="Thomas B.C."/>
            <person name="Singh A."/>
            <person name="Wilkins M.J."/>
            <person name="Karaoz U."/>
            <person name="Brodie E.L."/>
            <person name="Williams K.H."/>
            <person name="Hubbard S.S."/>
            <person name="Banfield J.F."/>
        </authorList>
    </citation>
    <scope>NUCLEOTIDE SEQUENCE [LARGE SCALE GENOMIC DNA]</scope>
</reference>
<comment type="caution">
    <text evidence="1">The sequence shown here is derived from an EMBL/GenBank/DDBJ whole genome shotgun (WGS) entry which is preliminary data.</text>
</comment>
<dbReference type="Proteomes" id="UP000178336">
    <property type="component" value="Unassembled WGS sequence"/>
</dbReference>
<name>A0A1F5GRQ9_9BACT</name>
<protein>
    <submittedName>
        <fullName evidence="1">Uncharacterized protein</fullName>
    </submittedName>
</protein>
<evidence type="ECO:0000313" key="2">
    <source>
        <dbReference type="Proteomes" id="UP000178336"/>
    </source>
</evidence>
<evidence type="ECO:0000313" key="1">
    <source>
        <dbReference type="EMBL" id="OGD94509.1"/>
    </source>
</evidence>
<accession>A0A1F5GRQ9</accession>
<gene>
    <name evidence="1" type="ORF">A3A48_00395</name>
</gene>
<proteinExistence type="predicted"/>
<dbReference type="EMBL" id="MFBN01000046">
    <property type="protein sequence ID" value="OGD94509.1"/>
    <property type="molecule type" value="Genomic_DNA"/>
</dbReference>
<dbReference type="AlphaFoldDB" id="A0A1F5GRQ9"/>